<protein>
    <submittedName>
        <fullName evidence="2">Uncharacterized protein</fullName>
    </submittedName>
</protein>
<feature type="region of interest" description="Disordered" evidence="1">
    <location>
        <begin position="23"/>
        <end position="60"/>
    </location>
</feature>
<evidence type="ECO:0000313" key="3">
    <source>
        <dbReference type="Proteomes" id="UP001157091"/>
    </source>
</evidence>
<dbReference type="EMBL" id="BSUK01000001">
    <property type="protein sequence ID" value="GMA26035.1"/>
    <property type="molecule type" value="Genomic_DNA"/>
</dbReference>
<gene>
    <name evidence="2" type="ORF">GCM10025864_37940</name>
</gene>
<feature type="compositionally biased region" description="Basic and acidic residues" evidence="1">
    <location>
        <begin position="36"/>
        <end position="46"/>
    </location>
</feature>
<accession>A0ABQ6I5J8</accession>
<evidence type="ECO:0000313" key="2">
    <source>
        <dbReference type="EMBL" id="GMA26035.1"/>
    </source>
</evidence>
<comment type="caution">
    <text evidence="2">The sequence shown here is derived from an EMBL/GenBank/DDBJ whole genome shotgun (WGS) entry which is preliminary data.</text>
</comment>
<evidence type="ECO:0000256" key="1">
    <source>
        <dbReference type="SAM" id="MobiDB-lite"/>
    </source>
</evidence>
<keyword evidence="3" id="KW-1185">Reference proteome</keyword>
<dbReference type="Proteomes" id="UP001157091">
    <property type="component" value="Unassembled WGS sequence"/>
</dbReference>
<sequence>MRTSEAARSVGAMGKLRERMRAMLHWPSKKTTPTPSERKQEDRWEGEGGALHPQDEHDDA</sequence>
<organism evidence="2 3">
    <name type="scientific">Luteimicrobium album</name>
    <dbReference type="NCBI Taxonomy" id="1054550"/>
    <lineage>
        <taxon>Bacteria</taxon>
        <taxon>Bacillati</taxon>
        <taxon>Actinomycetota</taxon>
        <taxon>Actinomycetes</taxon>
        <taxon>Micrococcales</taxon>
        <taxon>Luteimicrobium</taxon>
    </lineage>
</organism>
<reference evidence="3" key="1">
    <citation type="journal article" date="2019" name="Int. J. Syst. Evol. Microbiol.">
        <title>The Global Catalogue of Microorganisms (GCM) 10K type strain sequencing project: providing services to taxonomists for standard genome sequencing and annotation.</title>
        <authorList>
            <consortium name="The Broad Institute Genomics Platform"/>
            <consortium name="The Broad Institute Genome Sequencing Center for Infectious Disease"/>
            <person name="Wu L."/>
            <person name="Ma J."/>
        </authorList>
    </citation>
    <scope>NUCLEOTIDE SEQUENCE [LARGE SCALE GENOMIC DNA]</scope>
    <source>
        <strain evidence="3">NBRC 106348</strain>
    </source>
</reference>
<name>A0ABQ6I5J8_9MICO</name>
<proteinExistence type="predicted"/>